<evidence type="ECO:0000256" key="6">
    <source>
        <dbReference type="ARBA" id="ARBA00022475"/>
    </source>
</evidence>
<dbReference type="RefSeq" id="WP_210420528.1">
    <property type="nucleotide sequence ID" value="NZ_CP042997.1"/>
</dbReference>
<feature type="transmembrane region" description="Helical" evidence="10">
    <location>
        <begin position="119"/>
        <end position="137"/>
    </location>
</feature>
<dbReference type="Pfam" id="PF04973">
    <property type="entry name" value="NMN_transporter"/>
    <property type="match status" value="1"/>
</dbReference>
<evidence type="ECO:0000256" key="4">
    <source>
        <dbReference type="ARBA" id="ARBA00017522"/>
    </source>
</evidence>
<dbReference type="PANTHER" id="PTHR36122:SF2">
    <property type="entry name" value="NICOTINAMIDE RIBOSIDE TRANSPORTER PNUC"/>
    <property type="match status" value="1"/>
</dbReference>
<gene>
    <name evidence="11" type="primary">pnuC</name>
    <name evidence="11" type="ORF">OJF2_30060</name>
</gene>
<evidence type="ECO:0000256" key="7">
    <source>
        <dbReference type="ARBA" id="ARBA00022692"/>
    </source>
</evidence>
<keyword evidence="9 10" id="KW-0472">Membrane</keyword>
<comment type="similarity">
    <text evidence="3">Belongs to the nicotinamide ribonucleoside (NR) uptake permease (TC 4.B.1) family.</text>
</comment>
<keyword evidence="12" id="KW-1185">Reference proteome</keyword>
<keyword evidence="6" id="KW-1003">Cell membrane</keyword>
<accession>A0A5B9W2M3</accession>
<dbReference type="PANTHER" id="PTHR36122">
    <property type="entry name" value="NICOTINAMIDE RIBOSIDE TRANSPORTER PNUC"/>
    <property type="match status" value="1"/>
</dbReference>
<name>A0A5B9W2M3_9BACT</name>
<feature type="transmembrane region" description="Helical" evidence="10">
    <location>
        <begin position="56"/>
        <end position="77"/>
    </location>
</feature>
<dbReference type="NCBIfam" id="TIGR01528">
    <property type="entry name" value="NMN_trans_PnuC"/>
    <property type="match status" value="1"/>
</dbReference>
<dbReference type="InterPro" id="IPR006419">
    <property type="entry name" value="NMN_transpt_PnuC"/>
</dbReference>
<comment type="function">
    <text evidence="1">Required for nicotinamide riboside transport across the inner membrane.</text>
</comment>
<reference evidence="11 12" key="1">
    <citation type="submission" date="2019-08" db="EMBL/GenBank/DDBJ databases">
        <title>Deep-cultivation of Planctomycetes and their phenomic and genomic characterization uncovers novel biology.</title>
        <authorList>
            <person name="Wiegand S."/>
            <person name="Jogler M."/>
            <person name="Boedeker C."/>
            <person name="Pinto D."/>
            <person name="Vollmers J."/>
            <person name="Rivas-Marin E."/>
            <person name="Kohn T."/>
            <person name="Peeters S.H."/>
            <person name="Heuer A."/>
            <person name="Rast P."/>
            <person name="Oberbeckmann S."/>
            <person name="Bunk B."/>
            <person name="Jeske O."/>
            <person name="Meyerdierks A."/>
            <person name="Storesund J.E."/>
            <person name="Kallscheuer N."/>
            <person name="Luecker S."/>
            <person name="Lage O.M."/>
            <person name="Pohl T."/>
            <person name="Merkel B.J."/>
            <person name="Hornburger P."/>
            <person name="Mueller R.-W."/>
            <person name="Bruemmer F."/>
            <person name="Labrenz M."/>
            <person name="Spormann A.M."/>
            <person name="Op den Camp H."/>
            <person name="Overmann J."/>
            <person name="Amann R."/>
            <person name="Jetten M.S.M."/>
            <person name="Mascher T."/>
            <person name="Medema M.H."/>
            <person name="Devos D.P."/>
            <person name="Kaster A.-K."/>
            <person name="Ovreas L."/>
            <person name="Rohde M."/>
            <person name="Galperin M.Y."/>
            <person name="Jogler C."/>
        </authorList>
    </citation>
    <scope>NUCLEOTIDE SEQUENCE [LARGE SCALE GENOMIC DNA]</scope>
    <source>
        <strain evidence="11 12">OJF2</strain>
    </source>
</reference>
<dbReference type="KEGG" id="agv:OJF2_30060"/>
<dbReference type="GO" id="GO:0005886">
    <property type="term" value="C:plasma membrane"/>
    <property type="evidence" value="ECO:0007669"/>
    <property type="project" value="UniProtKB-SubCell"/>
</dbReference>
<sequence>MSGGRRLVAMRGAALIGLVASVALGMAAKGAASPLEAASFVTGAACVWLTVKENPWNFPIGLVNVATFLVVFARAGLLADAGLQAVYFVLGCRGWYLWVRGGEDHAGLRVAGAGVAERLGVALAVVAMTAALWPVLARSGGSAPFWDALTTSISLGAQWLLNRKRPESWLAWILVDAIYVPLYASKSLHLTAVLYAIFLGMAVMGLLEWRGREATAKGQPEGEVAG</sequence>
<evidence type="ECO:0000313" key="12">
    <source>
        <dbReference type="Proteomes" id="UP000324233"/>
    </source>
</evidence>
<protein>
    <recommendedName>
        <fullName evidence="4">Nicotinamide riboside transporter PnuC</fullName>
    </recommendedName>
</protein>
<dbReference type="EMBL" id="CP042997">
    <property type="protein sequence ID" value="QEH34467.1"/>
    <property type="molecule type" value="Genomic_DNA"/>
</dbReference>
<evidence type="ECO:0000256" key="9">
    <source>
        <dbReference type="ARBA" id="ARBA00023136"/>
    </source>
</evidence>
<comment type="subcellular location">
    <subcellularLocation>
        <location evidence="2">Cell membrane</location>
        <topology evidence="2">Multi-pass membrane protein</topology>
    </subcellularLocation>
</comment>
<organism evidence="11 12">
    <name type="scientific">Aquisphaera giovannonii</name>
    <dbReference type="NCBI Taxonomy" id="406548"/>
    <lineage>
        <taxon>Bacteria</taxon>
        <taxon>Pseudomonadati</taxon>
        <taxon>Planctomycetota</taxon>
        <taxon>Planctomycetia</taxon>
        <taxon>Isosphaerales</taxon>
        <taxon>Isosphaeraceae</taxon>
        <taxon>Aquisphaera</taxon>
    </lineage>
</organism>
<keyword evidence="7 10" id="KW-0812">Transmembrane</keyword>
<evidence type="ECO:0000256" key="8">
    <source>
        <dbReference type="ARBA" id="ARBA00022989"/>
    </source>
</evidence>
<evidence type="ECO:0000313" key="11">
    <source>
        <dbReference type="EMBL" id="QEH34467.1"/>
    </source>
</evidence>
<keyword evidence="8 10" id="KW-1133">Transmembrane helix</keyword>
<dbReference type="AlphaFoldDB" id="A0A5B9W2M3"/>
<evidence type="ECO:0000256" key="10">
    <source>
        <dbReference type="SAM" id="Phobius"/>
    </source>
</evidence>
<proteinExistence type="inferred from homology"/>
<evidence type="ECO:0000256" key="1">
    <source>
        <dbReference type="ARBA" id="ARBA00002672"/>
    </source>
</evidence>
<dbReference type="GO" id="GO:0034257">
    <property type="term" value="F:nicotinamide riboside transmembrane transporter activity"/>
    <property type="evidence" value="ECO:0007669"/>
    <property type="project" value="InterPro"/>
</dbReference>
<keyword evidence="5" id="KW-0813">Transport</keyword>
<evidence type="ECO:0000256" key="5">
    <source>
        <dbReference type="ARBA" id="ARBA00022448"/>
    </source>
</evidence>
<feature type="transmembrane region" description="Helical" evidence="10">
    <location>
        <begin position="190"/>
        <end position="207"/>
    </location>
</feature>
<evidence type="ECO:0000256" key="2">
    <source>
        <dbReference type="ARBA" id="ARBA00004651"/>
    </source>
</evidence>
<evidence type="ECO:0000256" key="3">
    <source>
        <dbReference type="ARBA" id="ARBA00006669"/>
    </source>
</evidence>
<dbReference type="Proteomes" id="UP000324233">
    <property type="component" value="Chromosome"/>
</dbReference>